<reference evidence="3" key="1">
    <citation type="submission" date="2012-06" db="EMBL/GenBank/DDBJ databases">
        <title>Complete sequence of chromosome of Desulfomonile tiedjei DSM 6799.</title>
        <authorList>
            <person name="Lucas S."/>
            <person name="Copeland A."/>
            <person name="Lapidus A."/>
            <person name="Glavina del Rio T."/>
            <person name="Dalin E."/>
            <person name="Tice H."/>
            <person name="Bruce D."/>
            <person name="Goodwin L."/>
            <person name="Pitluck S."/>
            <person name="Peters L."/>
            <person name="Ovchinnikova G."/>
            <person name="Zeytun A."/>
            <person name="Lu M."/>
            <person name="Kyrpides N."/>
            <person name="Mavromatis K."/>
            <person name="Ivanova N."/>
            <person name="Brettin T."/>
            <person name="Detter J.C."/>
            <person name="Han C."/>
            <person name="Larimer F."/>
            <person name="Land M."/>
            <person name="Hauser L."/>
            <person name="Markowitz V."/>
            <person name="Cheng J.-F."/>
            <person name="Hugenholtz P."/>
            <person name="Woyke T."/>
            <person name="Wu D."/>
            <person name="Spring S."/>
            <person name="Schroeder M."/>
            <person name="Brambilla E."/>
            <person name="Klenk H.-P."/>
            <person name="Eisen J.A."/>
        </authorList>
    </citation>
    <scope>NUCLEOTIDE SEQUENCE [LARGE SCALE GENOMIC DNA]</scope>
    <source>
        <strain evidence="3">ATCC 49306 / DSM 6799 / DCB-1</strain>
    </source>
</reference>
<gene>
    <name evidence="2" type="ordered locus">Desti_1646</name>
</gene>
<dbReference type="Proteomes" id="UP000006055">
    <property type="component" value="Chromosome"/>
</dbReference>
<proteinExistence type="predicted"/>
<organism evidence="2 3">
    <name type="scientific">Desulfomonile tiedjei (strain ATCC 49306 / DSM 6799 / DCB-1)</name>
    <dbReference type="NCBI Taxonomy" id="706587"/>
    <lineage>
        <taxon>Bacteria</taxon>
        <taxon>Pseudomonadati</taxon>
        <taxon>Thermodesulfobacteriota</taxon>
        <taxon>Desulfomonilia</taxon>
        <taxon>Desulfomonilales</taxon>
        <taxon>Desulfomonilaceae</taxon>
        <taxon>Desulfomonile</taxon>
    </lineage>
</organism>
<dbReference type="InterPro" id="IPR005586">
    <property type="entry name" value="ABC_trans_aux"/>
</dbReference>
<evidence type="ECO:0000259" key="1">
    <source>
        <dbReference type="Pfam" id="PF03886"/>
    </source>
</evidence>
<dbReference type="Pfam" id="PF03886">
    <property type="entry name" value="ABC_trans_aux"/>
    <property type="match status" value="1"/>
</dbReference>
<evidence type="ECO:0000313" key="3">
    <source>
        <dbReference type="Proteomes" id="UP000006055"/>
    </source>
</evidence>
<dbReference type="Gene3D" id="3.40.50.10610">
    <property type="entry name" value="ABC-type transport auxiliary lipoprotein component"/>
    <property type="match status" value="1"/>
</dbReference>
<dbReference type="HOGENOM" id="CLU_1088724_0_0_7"/>
<dbReference type="SUPFAM" id="SSF159594">
    <property type="entry name" value="XCC0632-like"/>
    <property type="match status" value="1"/>
</dbReference>
<evidence type="ECO:0000313" key="2">
    <source>
        <dbReference type="EMBL" id="AFM24357.1"/>
    </source>
</evidence>
<dbReference type="KEGG" id="dti:Desti_1646"/>
<feature type="domain" description="ABC-type transport auxiliary lipoprotein component" evidence="1">
    <location>
        <begin position="117"/>
        <end position="236"/>
    </location>
</feature>
<accession>I4C466</accession>
<dbReference type="AlphaFoldDB" id="I4C466"/>
<keyword evidence="3" id="KW-1185">Reference proteome</keyword>
<protein>
    <submittedName>
        <fullName evidence="2">ABC-type uncharacterized transport system, auxiliary component</fullName>
    </submittedName>
</protein>
<dbReference type="STRING" id="706587.Desti_1646"/>
<dbReference type="EMBL" id="CP003360">
    <property type="protein sequence ID" value="AFM24357.1"/>
    <property type="molecule type" value="Genomic_DNA"/>
</dbReference>
<dbReference type="eggNOG" id="COG3218">
    <property type="taxonomic scope" value="Bacteria"/>
</dbReference>
<name>I4C466_DESTA</name>
<sequence length="255" mass="28976">MGNGMVVLWFPGDSRCIAMILRNHWQSRQAFGTSVNMKIPKRLSLNTARTLFLILSMFFLQVGCALTTRDAITYHTFNYPSPPTEKTSVSPDTLMVYHFLLDPEIEMHTLAISCEKGSEKSILKHRWQENPADMITELVLRDLKASGLFARTVDQLSTARYRYALEGLIRQLQGEIKNGKAFARLVIEVSLMDFDAPLGMDKSLMRETYRFEVPSVDSKPESIVAALNQALKDFSTRLRTDIRAALDRHSAKSKR</sequence>